<organism evidence="3 4">
    <name type="scientific">Candidatus Aeolococcus gillhamiae</name>
    <dbReference type="NCBI Taxonomy" id="3127015"/>
    <lineage>
        <taxon>Bacteria</taxon>
        <taxon>Bacillati</taxon>
        <taxon>Candidatus Dormiibacterota</taxon>
        <taxon>Candidatus Dormibacteria</taxon>
        <taxon>Candidatus Aeolococcales</taxon>
        <taxon>Candidatus Aeolococcaceae</taxon>
        <taxon>Candidatus Aeolococcus</taxon>
    </lineage>
</organism>
<feature type="compositionally biased region" description="Low complexity" evidence="1">
    <location>
        <begin position="45"/>
        <end position="54"/>
    </location>
</feature>
<dbReference type="CDD" id="cd04186">
    <property type="entry name" value="GT_2_like_c"/>
    <property type="match status" value="1"/>
</dbReference>
<evidence type="ECO:0000259" key="2">
    <source>
        <dbReference type="Pfam" id="PF00535"/>
    </source>
</evidence>
<dbReference type="Proteomes" id="UP000248724">
    <property type="component" value="Unassembled WGS sequence"/>
</dbReference>
<dbReference type="PANTHER" id="PTHR43179">
    <property type="entry name" value="RHAMNOSYLTRANSFERASE WBBL"/>
    <property type="match status" value="1"/>
</dbReference>
<feature type="region of interest" description="Disordered" evidence="1">
    <location>
        <begin position="340"/>
        <end position="361"/>
    </location>
</feature>
<dbReference type="AlphaFoldDB" id="A0A2W5Z5B2"/>
<dbReference type="Gene3D" id="3.90.550.10">
    <property type="entry name" value="Spore Coat Polysaccharide Biosynthesis Protein SpsA, Chain A"/>
    <property type="match status" value="1"/>
</dbReference>
<feature type="compositionally biased region" description="Basic and acidic residues" evidence="1">
    <location>
        <begin position="32"/>
        <end position="42"/>
    </location>
</feature>
<accession>A0A2W5Z5B2</accession>
<protein>
    <recommendedName>
        <fullName evidence="2">Glycosyltransferase 2-like domain-containing protein</fullName>
    </recommendedName>
</protein>
<name>A0A2W5Z5B2_9BACT</name>
<dbReference type="InterPro" id="IPR001173">
    <property type="entry name" value="Glyco_trans_2-like"/>
</dbReference>
<proteinExistence type="predicted"/>
<evidence type="ECO:0000313" key="4">
    <source>
        <dbReference type="Proteomes" id="UP000248724"/>
    </source>
</evidence>
<comment type="caution">
    <text evidence="3">The sequence shown here is derived from an EMBL/GenBank/DDBJ whole genome shotgun (WGS) entry which is preliminary data.</text>
</comment>
<dbReference type="InterPro" id="IPR029044">
    <property type="entry name" value="Nucleotide-diphossugar_trans"/>
</dbReference>
<feature type="domain" description="Glycosyltransferase 2-like" evidence="2">
    <location>
        <begin position="76"/>
        <end position="199"/>
    </location>
</feature>
<dbReference type="EMBL" id="QHBU01000151">
    <property type="protein sequence ID" value="PZR80480.1"/>
    <property type="molecule type" value="Genomic_DNA"/>
</dbReference>
<feature type="region of interest" description="Disordered" evidence="1">
    <location>
        <begin position="1"/>
        <end position="62"/>
    </location>
</feature>
<feature type="compositionally biased region" description="Basic residues" evidence="1">
    <location>
        <begin position="1"/>
        <end position="10"/>
    </location>
</feature>
<reference evidence="3 4" key="1">
    <citation type="journal article" date="2017" name="Nature">
        <title>Atmospheric trace gases support primary production in Antarctic desert surface soil.</title>
        <authorList>
            <person name="Ji M."/>
            <person name="Greening C."/>
            <person name="Vanwonterghem I."/>
            <person name="Carere C.R."/>
            <person name="Bay S.K."/>
            <person name="Steen J.A."/>
            <person name="Montgomery K."/>
            <person name="Lines T."/>
            <person name="Beardall J."/>
            <person name="van Dorst J."/>
            <person name="Snape I."/>
            <person name="Stott M.B."/>
            <person name="Hugenholtz P."/>
            <person name="Ferrari B.C."/>
        </authorList>
    </citation>
    <scope>NUCLEOTIDE SEQUENCE [LARGE SCALE GENOMIC DNA]</scope>
    <source>
        <strain evidence="3">RRmetagenome_bin12</strain>
    </source>
</reference>
<evidence type="ECO:0000313" key="3">
    <source>
        <dbReference type="EMBL" id="PZR80480.1"/>
    </source>
</evidence>
<gene>
    <name evidence="3" type="ORF">DLM65_07955</name>
</gene>
<dbReference type="Pfam" id="PF00535">
    <property type="entry name" value="Glycos_transf_2"/>
    <property type="match status" value="1"/>
</dbReference>
<sequence length="441" mass="48257">MHRARARRSVRQFGQGASRPRRSALRGSAVFSERDPDTEGKRGGTRTTATVTTEDSPAPGQRVVRGATVPASPEVSIVVLVTESTERVQRCLDSIVAHVAGGPVAEVIVLANGTPSSALQPLAARDDIVLVRSAVNHGFGGGCNWAARFARADRLVFLNDDATVTAGWLTMLNDAMTDDPRIGVAGSRVLFGDGLLQEAGDVIWRDGSTSHLGRGLAGDDAELMSRRDVDYVSFCSAMVRRQAWEDVDGFDERYFPAYYEDVDLCMAARAKGWRVVCEPASVVIHEEGGSTPVPLRHFLSHRNQAIFVNKWQHELARFDERPARAGTRAVMTLAARRISATDAATPPASPRRRTSRGRVQDSAAEVDALAVELRHQADDVALKEEYIAFLGNELAGYGAADVARRCYRALRGELGRQVRRHPRLLNVVEALRTRIRERTSQ</sequence>
<dbReference type="SUPFAM" id="SSF53448">
    <property type="entry name" value="Nucleotide-diphospho-sugar transferases"/>
    <property type="match status" value="1"/>
</dbReference>
<dbReference type="PANTHER" id="PTHR43179:SF7">
    <property type="entry name" value="RHAMNOSYLTRANSFERASE WBBL"/>
    <property type="match status" value="1"/>
</dbReference>
<evidence type="ECO:0000256" key="1">
    <source>
        <dbReference type="SAM" id="MobiDB-lite"/>
    </source>
</evidence>